<name>A0ABD2NIX2_9CUCU</name>
<proteinExistence type="predicted"/>
<dbReference type="CDD" id="cd00048">
    <property type="entry name" value="DSRM_SF"/>
    <property type="match status" value="1"/>
</dbReference>
<evidence type="ECO:0000259" key="3">
    <source>
        <dbReference type="PROSITE" id="PS50137"/>
    </source>
</evidence>
<feature type="region of interest" description="Disordered" evidence="2">
    <location>
        <begin position="243"/>
        <end position="284"/>
    </location>
</feature>
<accession>A0ABD2NIX2</accession>
<dbReference type="Proteomes" id="UP001516400">
    <property type="component" value="Unassembled WGS sequence"/>
</dbReference>
<dbReference type="InterPro" id="IPR014720">
    <property type="entry name" value="dsRBD_dom"/>
</dbReference>
<dbReference type="EMBL" id="JABFTP020000124">
    <property type="protein sequence ID" value="KAL3278647.1"/>
    <property type="molecule type" value="Genomic_DNA"/>
</dbReference>
<feature type="compositionally biased region" description="Basic residues" evidence="2">
    <location>
        <begin position="273"/>
        <end position="283"/>
    </location>
</feature>
<dbReference type="PROSITE" id="PS50137">
    <property type="entry name" value="DS_RBD"/>
    <property type="match status" value="1"/>
</dbReference>
<dbReference type="GO" id="GO:0010468">
    <property type="term" value="P:regulation of gene expression"/>
    <property type="evidence" value="ECO:0007669"/>
    <property type="project" value="UniProtKB-ARBA"/>
</dbReference>
<dbReference type="AlphaFoldDB" id="A0ABD2NIX2"/>
<protein>
    <recommendedName>
        <fullName evidence="3">DRBM domain-containing protein</fullName>
    </recommendedName>
</protein>
<sequence length="518" mass="60503">MSYNTRRGNTGYNKNITASSVGNRRPIVTNNYVQQLPPQNTASHQGQNQGYMTHQRGQRQPNHQMGQQQPNAQQQLAKQQQMLVQKKQQLAQQQRQQQQKQQMAQQKVMQVQKQQEQTIQQQKDLELQKQKELEQKKLLEQQKQKEIELQKQRELEQKQKALEQQKQRELELQKKKELELQKQRELELQKKKELELQKQKELELQKQKEELQRQKELEQQKLEEQKRQELQKAQQLLQKQSIGAGNIAEDKQPPPAPSIQGESMETESEEKTPRRKFKPRKKLSKYEIQRRRNLKLSKILKPKSAMVILNEVLKNVTYNVEDYHSDGVYMYRSTVEIDGVQHEGFGLKKGTAKNNCAEKVLKYLVKHKKLVQQNPKDEAMDTSEEPNEGDMPLAWQQFASFALYKLFASWGEDVSAIKEEPRPTKKPSKKLPPNANLMNPLMLLNQMIPHAHFEELPNVFNGHYPTFKYKCTVDGQEFLGTGSSKKVAKRRTAFEVCKTVLGIEYPPEIYTPPVSTPA</sequence>
<evidence type="ECO:0000313" key="4">
    <source>
        <dbReference type="EMBL" id="KAL3278647.1"/>
    </source>
</evidence>
<dbReference type="SMART" id="SM00358">
    <property type="entry name" value="DSRM"/>
    <property type="match status" value="2"/>
</dbReference>
<gene>
    <name evidence="4" type="ORF">HHI36_016185</name>
</gene>
<dbReference type="GO" id="GO:0003723">
    <property type="term" value="F:RNA binding"/>
    <property type="evidence" value="ECO:0007669"/>
    <property type="project" value="UniProtKB-UniRule"/>
</dbReference>
<dbReference type="SUPFAM" id="SSF54768">
    <property type="entry name" value="dsRNA-binding domain-like"/>
    <property type="match status" value="2"/>
</dbReference>
<reference evidence="4 5" key="1">
    <citation type="journal article" date="2021" name="BMC Biol.">
        <title>Horizontally acquired antibacterial genes associated with adaptive radiation of ladybird beetles.</title>
        <authorList>
            <person name="Li H.S."/>
            <person name="Tang X.F."/>
            <person name="Huang Y.H."/>
            <person name="Xu Z.Y."/>
            <person name="Chen M.L."/>
            <person name="Du X.Y."/>
            <person name="Qiu B.Y."/>
            <person name="Chen P.T."/>
            <person name="Zhang W."/>
            <person name="Slipinski A."/>
            <person name="Escalona H.E."/>
            <person name="Waterhouse R.M."/>
            <person name="Zwick A."/>
            <person name="Pang H."/>
        </authorList>
    </citation>
    <scope>NUCLEOTIDE SEQUENCE [LARGE SCALE GENOMIC DNA]</scope>
    <source>
        <strain evidence="4">SYSU2018</strain>
    </source>
</reference>
<feature type="domain" description="DRBM" evidence="3">
    <location>
        <begin position="436"/>
        <end position="502"/>
    </location>
</feature>
<organism evidence="4 5">
    <name type="scientific">Cryptolaemus montrouzieri</name>
    <dbReference type="NCBI Taxonomy" id="559131"/>
    <lineage>
        <taxon>Eukaryota</taxon>
        <taxon>Metazoa</taxon>
        <taxon>Ecdysozoa</taxon>
        <taxon>Arthropoda</taxon>
        <taxon>Hexapoda</taxon>
        <taxon>Insecta</taxon>
        <taxon>Pterygota</taxon>
        <taxon>Neoptera</taxon>
        <taxon>Endopterygota</taxon>
        <taxon>Coleoptera</taxon>
        <taxon>Polyphaga</taxon>
        <taxon>Cucujiformia</taxon>
        <taxon>Coccinelloidea</taxon>
        <taxon>Coccinellidae</taxon>
        <taxon>Scymninae</taxon>
        <taxon>Scymnini</taxon>
        <taxon>Cryptolaemus</taxon>
    </lineage>
</organism>
<evidence type="ECO:0000256" key="2">
    <source>
        <dbReference type="SAM" id="MobiDB-lite"/>
    </source>
</evidence>
<feature type="compositionally biased region" description="Low complexity" evidence="2">
    <location>
        <begin position="64"/>
        <end position="80"/>
    </location>
</feature>
<evidence type="ECO:0000256" key="1">
    <source>
        <dbReference type="PROSITE-ProRule" id="PRU00266"/>
    </source>
</evidence>
<feature type="region of interest" description="Disordered" evidence="2">
    <location>
        <begin position="37"/>
        <end position="80"/>
    </location>
</feature>
<evidence type="ECO:0000313" key="5">
    <source>
        <dbReference type="Proteomes" id="UP001516400"/>
    </source>
</evidence>
<feature type="region of interest" description="Disordered" evidence="2">
    <location>
        <begin position="1"/>
        <end position="25"/>
    </location>
</feature>
<dbReference type="Gene3D" id="3.30.160.20">
    <property type="match status" value="2"/>
</dbReference>
<dbReference type="Pfam" id="PF00035">
    <property type="entry name" value="dsrm"/>
    <property type="match status" value="1"/>
</dbReference>
<keyword evidence="5" id="KW-1185">Reference proteome</keyword>
<keyword evidence="1" id="KW-0694">RNA-binding</keyword>
<comment type="caution">
    <text evidence="4">The sequence shown here is derived from an EMBL/GenBank/DDBJ whole genome shotgun (WGS) entry which is preliminary data.</text>
</comment>
<feature type="compositionally biased region" description="Polar residues" evidence="2">
    <location>
        <begin position="37"/>
        <end position="52"/>
    </location>
</feature>